<name>R3X5W7_9ENTE</name>
<dbReference type="PROSITE" id="PS00372">
    <property type="entry name" value="PTS_EIIA_TYPE_2_HIS"/>
    <property type="match status" value="1"/>
</dbReference>
<comment type="caution">
    <text evidence="8">The sequence shown here is derived from an EMBL/GenBank/DDBJ whole genome shotgun (WGS) entry which is preliminary data.</text>
</comment>
<dbReference type="GO" id="GO:0008982">
    <property type="term" value="F:protein-N(PI)-phosphohistidine-sugar phosphotransferase activity"/>
    <property type="evidence" value="ECO:0007669"/>
    <property type="project" value="InterPro"/>
</dbReference>
<protein>
    <submittedName>
        <fullName evidence="8">PTS system, fructose subfamily, IIA component</fullName>
    </submittedName>
</protein>
<dbReference type="PROSITE" id="PS51094">
    <property type="entry name" value="PTS_EIIA_TYPE_2"/>
    <property type="match status" value="1"/>
</dbReference>
<evidence type="ECO:0000256" key="3">
    <source>
        <dbReference type="ARBA" id="ARBA00022553"/>
    </source>
</evidence>
<dbReference type="eggNOG" id="COG1762">
    <property type="taxonomic scope" value="Bacteria"/>
</dbReference>
<dbReference type="GO" id="GO:0005737">
    <property type="term" value="C:cytoplasm"/>
    <property type="evidence" value="ECO:0007669"/>
    <property type="project" value="UniProtKB-SubCell"/>
</dbReference>
<evidence type="ECO:0000256" key="5">
    <source>
        <dbReference type="ARBA" id="ARBA00022679"/>
    </source>
</evidence>
<dbReference type="HOGENOM" id="CLU_072531_5_0_9"/>
<evidence type="ECO:0000313" key="8">
    <source>
        <dbReference type="EMBL" id="EOL49440.1"/>
    </source>
</evidence>
<evidence type="ECO:0000256" key="1">
    <source>
        <dbReference type="ARBA" id="ARBA00004496"/>
    </source>
</evidence>
<dbReference type="PANTHER" id="PTHR47738">
    <property type="entry name" value="PTS SYSTEM FRUCTOSE-LIKE EIIA COMPONENT-RELATED"/>
    <property type="match status" value="1"/>
</dbReference>
<sequence>MKLREIMDESLMQLKIKATEKEEAIYELTSLLEKENRLNDKDIYIKAVLKREAESTTGIGFGVAIPHGKSSAVKEPSLCFGRSTEGITYDSMDGEVVHMVFLIAVPEDSDNQHLRILAQLSRKLMHDDVRKKIMNAQTKEEIYTIIDG</sequence>
<dbReference type="Gene3D" id="3.40.930.10">
    <property type="entry name" value="Mannitol-specific EII, Chain A"/>
    <property type="match status" value="1"/>
</dbReference>
<keyword evidence="5" id="KW-0808">Transferase</keyword>
<dbReference type="NCBIfam" id="TIGR00848">
    <property type="entry name" value="fruA"/>
    <property type="match status" value="1"/>
</dbReference>
<reference evidence="8 9" key="1">
    <citation type="submission" date="2013-02" db="EMBL/GenBank/DDBJ databases">
        <title>The Genome Sequence of Enterococcus phoeniculicola BAA-412.</title>
        <authorList>
            <consortium name="The Broad Institute Genome Sequencing Platform"/>
            <consortium name="The Broad Institute Genome Sequencing Center for Infectious Disease"/>
            <person name="Earl A.M."/>
            <person name="Gilmore M.S."/>
            <person name="Lebreton F."/>
            <person name="Walker B."/>
            <person name="Young S.K."/>
            <person name="Zeng Q."/>
            <person name="Gargeya S."/>
            <person name="Fitzgerald M."/>
            <person name="Haas B."/>
            <person name="Abouelleil A."/>
            <person name="Alvarado L."/>
            <person name="Arachchi H.M."/>
            <person name="Berlin A.M."/>
            <person name="Chapman S.B."/>
            <person name="Dewar J."/>
            <person name="Goldberg J."/>
            <person name="Griggs A."/>
            <person name="Gujja S."/>
            <person name="Hansen M."/>
            <person name="Howarth C."/>
            <person name="Imamovic A."/>
            <person name="Larimer J."/>
            <person name="McCowan C."/>
            <person name="Murphy C."/>
            <person name="Neiman D."/>
            <person name="Pearson M."/>
            <person name="Priest M."/>
            <person name="Roberts A."/>
            <person name="Saif S."/>
            <person name="Shea T."/>
            <person name="Sisk P."/>
            <person name="Sykes S."/>
            <person name="Wortman J."/>
            <person name="Nusbaum C."/>
            <person name="Birren B."/>
        </authorList>
    </citation>
    <scope>NUCLEOTIDE SEQUENCE [LARGE SCALE GENOMIC DNA]</scope>
    <source>
        <strain evidence="8 9">ATCC BAA-412</strain>
    </source>
</reference>
<keyword evidence="3" id="KW-0597">Phosphoprotein</keyword>
<dbReference type="SUPFAM" id="SSF55804">
    <property type="entry name" value="Phoshotransferase/anion transport protein"/>
    <property type="match status" value="1"/>
</dbReference>
<comment type="subcellular location">
    <subcellularLocation>
        <location evidence="1">Cytoplasm</location>
    </subcellularLocation>
</comment>
<dbReference type="AlphaFoldDB" id="R3X5W7"/>
<keyword evidence="6" id="KW-0598">Phosphotransferase system</keyword>
<dbReference type="STRING" id="154621.RV11_GL002366"/>
<dbReference type="RefSeq" id="WP_010766784.1">
    <property type="nucleotide sequence ID" value="NZ_ASWE01000005.1"/>
</dbReference>
<dbReference type="InterPro" id="IPR051541">
    <property type="entry name" value="PTS_SugarTrans_NitroReg"/>
</dbReference>
<dbReference type="InterPro" id="IPR004715">
    <property type="entry name" value="PTS_IIA_fruc"/>
</dbReference>
<evidence type="ECO:0000313" key="9">
    <source>
        <dbReference type="Proteomes" id="UP000013785"/>
    </source>
</evidence>
<dbReference type="FunFam" id="3.40.930.10:FF:000009">
    <property type="entry name" value="PTS system, fructose specific IIABC component"/>
    <property type="match status" value="1"/>
</dbReference>
<keyword evidence="4" id="KW-0762">Sugar transport</keyword>
<organism evidence="8 9">
    <name type="scientific">Enterococcus phoeniculicola ATCC BAA-412</name>
    <dbReference type="NCBI Taxonomy" id="1158610"/>
    <lineage>
        <taxon>Bacteria</taxon>
        <taxon>Bacillati</taxon>
        <taxon>Bacillota</taxon>
        <taxon>Bacilli</taxon>
        <taxon>Lactobacillales</taxon>
        <taxon>Enterococcaceae</taxon>
        <taxon>Enterococcus</taxon>
    </lineage>
</organism>
<dbReference type="InterPro" id="IPR002178">
    <property type="entry name" value="PTS_EIIA_type-2_dom"/>
</dbReference>
<keyword evidence="9" id="KW-1185">Reference proteome</keyword>
<dbReference type="EMBL" id="AJAT01000004">
    <property type="protein sequence ID" value="EOL49440.1"/>
    <property type="molecule type" value="Genomic_DNA"/>
</dbReference>
<dbReference type="PATRIC" id="fig|1158610.3.peg.74"/>
<dbReference type="GO" id="GO:0009401">
    <property type="term" value="P:phosphoenolpyruvate-dependent sugar phosphotransferase system"/>
    <property type="evidence" value="ECO:0007669"/>
    <property type="project" value="UniProtKB-KW"/>
</dbReference>
<evidence type="ECO:0000256" key="4">
    <source>
        <dbReference type="ARBA" id="ARBA00022597"/>
    </source>
</evidence>
<evidence type="ECO:0000259" key="7">
    <source>
        <dbReference type="PROSITE" id="PS51094"/>
    </source>
</evidence>
<dbReference type="CDD" id="cd00211">
    <property type="entry name" value="PTS_IIA_fru"/>
    <property type="match status" value="1"/>
</dbReference>
<evidence type="ECO:0000256" key="2">
    <source>
        <dbReference type="ARBA" id="ARBA00022448"/>
    </source>
</evidence>
<dbReference type="PANTHER" id="PTHR47738:SF2">
    <property type="entry name" value="PTS SYSTEM FRUCTOSE-LIKE EIIA COMPONENT"/>
    <property type="match status" value="1"/>
</dbReference>
<dbReference type="GO" id="GO:0016020">
    <property type="term" value="C:membrane"/>
    <property type="evidence" value="ECO:0007669"/>
    <property type="project" value="InterPro"/>
</dbReference>
<dbReference type="Proteomes" id="UP000013785">
    <property type="component" value="Unassembled WGS sequence"/>
</dbReference>
<dbReference type="InterPro" id="IPR016152">
    <property type="entry name" value="PTrfase/Anion_transptr"/>
</dbReference>
<feature type="domain" description="PTS EIIA type-2" evidence="7">
    <location>
        <begin position="5"/>
        <end position="148"/>
    </location>
</feature>
<proteinExistence type="predicted"/>
<gene>
    <name evidence="8" type="ORF">UC3_00097</name>
</gene>
<accession>R3X5W7</accession>
<dbReference type="Pfam" id="PF00359">
    <property type="entry name" value="PTS_EIIA_2"/>
    <property type="match status" value="1"/>
</dbReference>
<keyword evidence="2" id="KW-0813">Transport</keyword>
<dbReference type="OrthoDB" id="95460at2"/>
<evidence type="ECO:0000256" key="6">
    <source>
        <dbReference type="ARBA" id="ARBA00022683"/>
    </source>
</evidence>